<feature type="transmembrane region" description="Helical" evidence="5">
    <location>
        <begin position="137"/>
        <end position="165"/>
    </location>
</feature>
<keyword evidence="7" id="KW-1185">Reference proteome</keyword>
<reference evidence="6 7" key="1">
    <citation type="submission" date="2012-01" db="EMBL/GenBank/DDBJ databases">
        <title>Improved High-Quality Draft sequence of Metallosphaera yellowstonensis MK1.</title>
        <authorList>
            <consortium name="US DOE Joint Genome Institute"/>
            <person name="Lucas S."/>
            <person name="Han J."/>
            <person name="Cheng J.-F."/>
            <person name="Goodwin L."/>
            <person name="Pitluck S."/>
            <person name="Peters L."/>
            <person name="Teshima H."/>
            <person name="Detter J.C."/>
            <person name="Han C."/>
            <person name="Tapia R."/>
            <person name="Land M."/>
            <person name="Hauser L."/>
            <person name="Kyrpides N."/>
            <person name="Kozubal M."/>
            <person name="Macur R.E."/>
            <person name="Jay Z."/>
            <person name="Inskeep W."/>
            <person name="Woyke T."/>
        </authorList>
    </citation>
    <scope>NUCLEOTIDE SEQUENCE [LARGE SCALE GENOMIC DNA]</scope>
    <source>
        <strain evidence="6 7">MK1</strain>
    </source>
</reference>
<dbReference type="InterPro" id="IPR007269">
    <property type="entry name" value="ICMT_MeTrfase"/>
</dbReference>
<dbReference type="OrthoDB" id="34778at2157"/>
<evidence type="ECO:0000256" key="5">
    <source>
        <dbReference type="SAM" id="Phobius"/>
    </source>
</evidence>
<keyword evidence="2 5" id="KW-0812">Transmembrane</keyword>
<dbReference type="PANTHER" id="PTHR12714:SF9">
    <property type="entry name" value="PROTEIN-S-ISOPRENYLCYSTEINE O-METHYLTRANSFERASE"/>
    <property type="match status" value="1"/>
</dbReference>
<dbReference type="AlphaFoldDB" id="H2C5J8"/>
<evidence type="ECO:0000256" key="2">
    <source>
        <dbReference type="ARBA" id="ARBA00022692"/>
    </source>
</evidence>
<dbReference type="STRING" id="671065.MetMK1DRAFT_00018210"/>
<keyword evidence="3 5" id="KW-1133">Transmembrane helix</keyword>
<dbReference type="GO" id="GO:0016020">
    <property type="term" value="C:membrane"/>
    <property type="evidence" value="ECO:0007669"/>
    <property type="project" value="UniProtKB-SubCell"/>
</dbReference>
<sequence>MIILGNLINELIFYGILYCWFILEFINAYLIPFLRNRRRKIKNKEWKSFGIFLITMYFSFFISYFFAFFSFYTRIGELPLIVFYLGIVIMIFGIFFRYWAVYTLGKYFSPVVTIYSDHKIVKSGPYRFVRHPAYGGALIAILGMGISLRSLLSVIIPFIIMLVVVNYRANLEERLLTAEIGNEYLEYKRTVKRKFIPFII</sequence>
<name>H2C5J8_9CREN</name>
<comment type="subcellular location">
    <subcellularLocation>
        <location evidence="1">Membrane</location>
        <topology evidence="1">Multi-pass membrane protein</topology>
    </subcellularLocation>
</comment>
<evidence type="ECO:0000256" key="3">
    <source>
        <dbReference type="ARBA" id="ARBA00022989"/>
    </source>
</evidence>
<evidence type="ECO:0000256" key="1">
    <source>
        <dbReference type="ARBA" id="ARBA00004141"/>
    </source>
</evidence>
<organism evidence="6 7">
    <name type="scientific">Metallosphaera yellowstonensis MK1</name>
    <dbReference type="NCBI Taxonomy" id="671065"/>
    <lineage>
        <taxon>Archaea</taxon>
        <taxon>Thermoproteota</taxon>
        <taxon>Thermoprotei</taxon>
        <taxon>Sulfolobales</taxon>
        <taxon>Sulfolobaceae</taxon>
        <taxon>Metallosphaera</taxon>
    </lineage>
</organism>
<evidence type="ECO:0000313" key="7">
    <source>
        <dbReference type="Proteomes" id="UP000003980"/>
    </source>
</evidence>
<feature type="transmembrane region" description="Helical" evidence="5">
    <location>
        <begin position="51"/>
        <end position="72"/>
    </location>
</feature>
<dbReference type="eggNOG" id="arCOG03580">
    <property type="taxonomic scope" value="Archaea"/>
</dbReference>
<dbReference type="EMBL" id="JH597768">
    <property type="protein sequence ID" value="EHP69075.1"/>
    <property type="molecule type" value="Genomic_DNA"/>
</dbReference>
<protein>
    <recommendedName>
        <fullName evidence="8">Isoprenylcysteine carboxyl methyltransferase (ICMT) family protein</fullName>
    </recommendedName>
</protein>
<feature type="transmembrane region" description="Helical" evidence="5">
    <location>
        <begin position="12"/>
        <end position="31"/>
    </location>
</feature>
<dbReference type="Proteomes" id="UP000003980">
    <property type="component" value="Unassembled WGS sequence"/>
</dbReference>
<dbReference type="RefSeq" id="WP_009072722.1">
    <property type="nucleotide sequence ID" value="NZ_JH597768.1"/>
</dbReference>
<proteinExistence type="predicted"/>
<dbReference type="Pfam" id="PF04140">
    <property type="entry name" value="ICMT"/>
    <property type="match status" value="1"/>
</dbReference>
<dbReference type="HOGENOM" id="CLU_065200_1_3_2"/>
<feature type="transmembrane region" description="Helical" evidence="5">
    <location>
        <begin position="78"/>
        <end position="100"/>
    </location>
</feature>
<gene>
    <name evidence="6" type="ORF">MetMK1DRAFT_00018210</name>
</gene>
<keyword evidence="4 5" id="KW-0472">Membrane</keyword>
<dbReference type="Gene3D" id="1.20.120.1630">
    <property type="match status" value="1"/>
</dbReference>
<dbReference type="GO" id="GO:0004671">
    <property type="term" value="F:protein C-terminal S-isoprenylcysteine carboxyl O-methyltransferase activity"/>
    <property type="evidence" value="ECO:0007669"/>
    <property type="project" value="InterPro"/>
</dbReference>
<evidence type="ECO:0000256" key="4">
    <source>
        <dbReference type="ARBA" id="ARBA00023136"/>
    </source>
</evidence>
<evidence type="ECO:0000313" key="6">
    <source>
        <dbReference type="EMBL" id="EHP69075.1"/>
    </source>
</evidence>
<accession>H2C5J8</accession>
<evidence type="ECO:0008006" key="8">
    <source>
        <dbReference type="Google" id="ProtNLM"/>
    </source>
</evidence>
<dbReference type="PANTHER" id="PTHR12714">
    <property type="entry name" value="PROTEIN-S ISOPRENYLCYSTEINE O-METHYLTRANSFERASE"/>
    <property type="match status" value="1"/>
</dbReference>